<dbReference type="GO" id="GO:0046872">
    <property type="term" value="F:metal ion binding"/>
    <property type="evidence" value="ECO:0007669"/>
    <property type="project" value="UniProtKB-KW"/>
</dbReference>
<dbReference type="CDD" id="cd10789">
    <property type="entry name" value="GH38N_AMII_ER_cytosolic"/>
    <property type="match status" value="1"/>
</dbReference>
<reference evidence="6 7" key="1">
    <citation type="submission" date="2017-10" db="EMBL/GenBank/DDBJ databases">
        <title>Bacillus sp. nov., a halophilic bacterium isolated from a Keqin Lake.</title>
        <authorList>
            <person name="Wang H."/>
        </authorList>
    </citation>
    <scope>NUCLEOTIDE SEQUENCE [LARGE SCALE GENOMIC DNA]</scope>
    <source>
        <strain evidence="6 7">KCTC 13187</strain>
    </source>
</reference>
<keyword evidence="3" id="KW-0378">Hydrolase</keyword>
<dbReference type="GO" id="GO:0030246">
    <property type="term" value="F:carbohydrate binding"/>
    <property type="evidence" value="ECO:0007669"/>
    <property type="project" value="InterPro"/>
</dbReference>
<dbReference type="FunFam" id="1.20.1270.50:FF:000004">
    <property type="entry name" value="alpha-mannosidase 2C1 isoform X1"/>
    <property type="match status" value="1"/>
</dbReference>
<keyword evidence="4" id="KW-0326">Glycosidase</keyword>
<keyword evidence="2" id="KW-0479">Metal-binding</keyword>
<dbReference type="InterPro" id="IPR027291">
    <property type="entry name" value="Glyco_hydro_38_N_sf"/>
</dbReference>
<dbReference type="SUPFAM" id="SSF88713">
    <property type="entry name" value="Glycoside hydrolase/deacetylase"/>
    <property type="match status" value="1"/>
</dbReference>
<evidence type="ECO:0000313" key="6">
    <source>
        <dbReference type="EMBL" id="RKL67043.1"/>
    </source>
</evidence>
<dbReference type="GO" id="GO:0006013">
    <property type="term" value="P:mannose metabolic process"/>
    <property type="evidence" value="ECO:0007669"/>
    <property type="project" value="InterPro"/>
</dbReference>
<comment type="caution">
    <text evidence="6">The sequence shown here is derived from an EMBL/GenBank/DDBJ whole genome shotgun (WGS) entry which is preliminary data.</text>
</comment>
<dbReference type="InterPro" id="IPR011013">
    <property type="entry name" value="Gal_mutarotase_sf_dom"/>
</dbReference>
<accession>A0A3A9KBR3</accession>
<dbReference type="Proteomes" id="UP000281498">
    <property type="component" value="Unassembled WGS sequence"/>
</dbReference>
<dbReference type="InterPro" id="IPR015341">
    <property type="entry name" value="Glyco_hydro_38_cen"/>
</dbReference>
<dbReference type="PANTHER" id="PTHR46017">
    <property type="entry name" value="ALPHA-MANNOSIDASE 2C1"/>
    <property type="match status" value="1"/>
</dbReference>
<protein>
    <submittedName>
        <fullName evidence="6">Alpha-mannosidase</fullName>
    </submittedName>
</protein>
<proteinExistence type="inferred from homology"/>
<name>A0A3A9KBR3_9BACI</name>
<dbReference type="PANTHER" id="PTHR46017:SF1">
    <property type="entry name" value="ALPHA-MANNOSIDASE 2C1"/>
    <property type="match status" value="1"/>
</dbReference>
<dbReference type="Gene3D" id="1.20.1270.50">
    <property type="entry name" value="Glycoside hydrolase family 38, central domain"/>
    <property type="match status" value="1"/>
</dbReference>
<dbReference type="Gene3D" id="3.20.110.10">
    <property type="entry name" value="Glycoside hydrolase 38, N terminal domain"/>
    <property type="match status" value="1"/>
</dbReference>
<evidence type="ECO:0000256" key="4">
    <source>
        <dbReference type="ARBA" id="ARBA00023295"/>
    </source>
</evidence>
<dbReference type="InterPro" id="IPR011330">
    <property type="entry name" value="Glyco_hydro/deAcase_b/a-brl"/>
</dbReference>
<dbReference type="FunFam" id="2.70.98.30:FF:000010">
    <property type="entry name" value="Cytosolic alpha-mannosidase"/>
    <property type="match status" value="1"/>
</dbReference>
<dbReference type="GO" id="GO:0004559">
    <property type="term" value="F:alpha-mannosidase activity"/>
    <property type="evidence" value="ECO:0007669"/>
    <property type="project" value="InterPro"/>
</dbReference>
<dbReference type="SUPFAM" id="SSF74650">
    <property type="entry name" value="Galactose mutarotase-like"/>
    <property type="match status" value="1"/>
</dbReference>
<evidence type="ECO:0000259" key="5">
    <source>
        <dbReference type="SMART" id="SM00872"/>
    </source>
</evidence>
<dbReference type="SMART" id="SM00872">
    <property type="entry name" value="Alpha-mann_mid"/>
    <property type="match status" value="1"/>
</dbReference>
<dbReference type="Pfam" id="PF17677">
    <property type="entry name" value="Glyco_hydro38C2"/>
    <property type="match status" value="1"/>
</dbReference>
<evidence type="ECO:0000256" key="2">
    <source>
        <dbReference type="ARBA" id="ARBA00022723"/>
    </source>
</evidence>
<dbReference type="Pfam" id="PF09261">
    <property type="entry name" value="Alpha-mann_mid"/>
    <property type="match status" value="1"/>
</dbReference>
<dbReference type="GO" id="GO:0009313">
    <property type="term" value="P:oligosaccharide catabolic process"/>
    <property type="evidence" value="ECO:0007669"/>
    <property type="project" value="TreeGrafter"/>
</dbReference>
<evidence type="ECO:0000256" key="1">
    <source>
        <dbReference type="ARBA" id="ARBA00009792"/>
    </source>
</evidence>
<dbReference type="InterPro" id="IPR041147">
    <property type="entry name" value="GH38_C"/>
</dbReference>
<dbReference type="Gene3D" id="2.60.40.2220">
    <property type="match status" value="1"/>
</dbReference>
<dbReference type="InterPro" id="IPR000602">
    <property type="entry name" value="Glyco_hydro_38_N"/>
</dbReference>
<evidence type="ECO:0000313" key="7">
    <source>
        <dbReference type="Proteomes" id="UP000281498"/>
    </source>
</evidence>
<gene>
    <name evidence="6" type="ORF">CR203_11020</name>
</gene>
<sequence>MVTVATTRKYQPILKLLKNNMYQNTKTVSSLKYLECEYHDWDLVHENSNNWDVYDTNQGFGAVDAHFIFKTTFKLDESYEGKAVTVQVSTGATDIWNNNNPQFITFVNGELICGLDINHTEFELTTLAKTGEVYEIALYTYCNTEKQDVFLNIQLSTKNLEVMDLYFDIKTLFDVLNVLDERSAEFITITDILDSALQLLDLRDLQSTSFLESAFKTQEYLSQHFFKQYCEDAAVIEHVVGHTHIDVAWLWTLAQTREKVIRSFSTVIYLMNKYPEYKFMSSQPQLYDFVKKDFPSLFEKIKEMVRQGRWEPEGSMWVEPDCNVPSGESLVRQILYGKAFFQKEFNKSNEILWLPDVFGYSAALPQIMKKSGIKYFMTSKIAWNDTNIMPDDTFLWEGIDGSKILTHLLTTTDFMHDRTQMKNTTYNGLLNASQIKGAWEKYLNKKESRHVLQLYGYGDGGGGPTYEMLESNRRFSNGIKGFPKTQQSFAKEFFDSLSKDFSKSKQPPTWHGELYLENHRGTYTSMAENKKANRLAEITNSDVEFLASFLKTYNLQKEYPYSLMERNWKKTMLNQFHDILPGTAIAEVYEDSQKDYKDILTTNHAFIQQALEIISAEVAAEKSGVLVLNTIMRRPRVITIPVSKDILGVSYEGKALPSFKENEILTFLAPEIPTKGYICYSFSNKTYNEENPFLWDGINKVLDTPFYHVKFNKLGEILSLFDKSEKREILRENELGNHFVLYEDRPWEYDAWNIEKSYLDKAYYIDSCEEFKITECSPLRVIIQLKKSFLNSYMKQKIIFYQHSKRIDFETTVDWHETNLLLKVEFPVDIHTSKASCDIQFGNVERQIHPNTSWDQAKFELCAHKWVDLSEPGYGIALLNNGKYGHDFLNASLRLTLLKSAVYPNPKADRGLHTFTYALYPHEGDFRNGNVVEEAYDLNHSVYTAEVKKQKGKLPARYSFLQIKKKNVICETLKYAEDGDGIILRLYESWGMRTKSSIEFTKSISEMWECDLLENKISQILSSGDKTFLSFNPYEIKTIFIKY</sequence>
<dbReference type="Pfam" id="PF07748">
    <property type="entry name" value="Glyco_hydro_38C"/>
    <property type="match status" value="1"/>
</dbReference>
<dbReference type="AlphaFoldDB" id="A0A3A9KBR3"/>
<dbReference type="OrthoDB" id="9772207at2"/>
<comment type="similarity">
    <text evidence="1">Belongs to the glycosyl hydrolase 38 family.</text>
</comment>
<dbReference type="SUPFAM" id="SSF88688">
    <property type="entry name" value="Families 57/38 glycoside transferase middle domain"/>
    <property type="match status" value="1"/>
</dbReference>
<organism evidence="6 7">
    <name type="scientific">Salipaludibacillus neizhouensis</name>
    <dbReference type="NCBI Taxonomy" id="885475"/>
    <lineage>
        <taxon>Bacteria</taxon>
        <taxon>Bacillati</taxon>
        <taxon>Bacillota</taxon>
        <taxon>Bacilli</taxon>
        <taxon>Bacillales</taxon>
        <taxon>Bacillaceae</taxon>
    </lineage>
</organism>
<dbReference type="InterPro" id="IPR028995">
    <property type="entry name" value="Glyco_hydro_57/38_cen_sf"/>
</dbReference>
<dbReference type="EMBL" id="PDOE01000004">
    <property type="protein sequence ID" value="RKL67043.1"/>
    <property type="molecule type" value="Genomic_DNA"/>
</dbReference>
<dbReference type="InterPro" id="IPR011682">
    <property type="entry name" value="Glyco_hydro_38_C"/>
</dbReference>
<evidence type="ECO:0000256" key="3">
    <source>
        <dbReference type="ARBA" id="ARBA00022801"/>
    </source>
</evidence>
<dbReference type="FunFam" id="3.20.110.10:FF:000002">
    <property type="entry name" value="alpha-mannosidase 2C1 isoform X1"/>
    <property type="match status" value="1"/>
</dbReference>
<keyword evidence="7" id="KW-1185">Reference proteome</keyword>
<dbReference type="Pfam" id="PF01074">
    <property type="entry name" value="Glyco_hydro_38N"/>
    <property type="match status" value="1"/>
</dbReference>
<dbReference type="Gene3D" id="2.70.98.30">
    <property type="entry name" value="Golgi alpha-mannosidase II, domain 4"/>
    <property type="match status" value="1"/>
</dbReference>
<dbReference type="InterPro" id="IPR037094">
    <property type="entry name" value="Glyco_hydro_38_cen_sf"/>
</dbReference>
<feature type="domain" description="Glycoside hydrolase family 38 central" evidence="5">
    <location>
        <begin position="517"/>
        <end position="596"/>
    </location>
</feature>